<gene>
    <name evidence="4" type="ORF">KIMC2_18520</name>
</gene>
<evidence type="ECO:0000259" key="3">
    <source>
        <dbReference type="Pfam" id="PF11797"/>
    </source>
</evidence>
<reference evidence="4 5" key="1">
    <citation type="journal article" date="2023" name="Microbiol. Spectr.">
        <title>Symbiosis of Carpenter Bees with Uncharacterized Lactic Acid Bacteria Showing NAD Auxotrophy.</title>
        <authorList>
            <person name="Kawasaki S."/>
            <person name="Ozawa K."/>
            <person name="Mori T."/>
            <person name="Yamamoto A."/>
            <person name="Ito M."/>
            <person name="Ohkuma M."/>
            <person name="Sakamoto M."/>
            <person name="Matsutani M."/>
        </authorList>
    </citation>
    <scope>NUCLEOTIDE SEQUENCE [LARGE SCALE GENOMIC DNA]</scope>
    <source>
        <strain evidence="4 5">KimC2</strain>
    </source>
</reference>
<proteinExistence type="predicted"/>
<keyword evidence="5" id="KW-1185">Reference proteome</keyword>
<protein>
    <submittedName>
        <fullName evidence="4">Cell surface protein</fullName>
    </submittedName>
</protein>
<evidence type="ECO:0000259" key="2">
    <source>
        <dbReference type="Pfam" id="PF06030"/>
    </source>
</evidence>
<organism evidence="4 5">
    <name type="scientific">Xylocopilactobacillus apis</name>
    <dbReference type="NCBI Taxonomy" id="2932183"/>
    <lineage>
        <taxon>Bacteria</taxon>
        <taxon>Bacillati</taxon>
        <taxon>Bacillota</taxon>
        <taxon>Bacilli</taxon>
        <taxon>Lactobacillales</taxon>
        <taxon>Lactobacillaceae</taxon>
        <taxon>Xylocopilactobacillus</taxon>
    </lineage>
</organism>
<dbReference type="Pfam" id="PF11797">
    <property type="entry name" value="WxLIP_HBD"/>
    <property type="match status" value="1"/>
</dbReference>
<feature type="domain" description="WxL Interacting Protein host binding" evidence="3">
    <location>
        <begin position="169"/>
        <end position="314"/>
    </location>
</feature>
<dbReference type="InterPro" id="IPR010317">
    <property type="entry name" value="WxLIP_PGBD"/>
</dbReference>
<feature type="domain" description="WxL Interacting Protein peptidoglycan binding" evidence="2">
    <location>
        <begin position="62"/>
        <end position="156"/>
    </location>
</feature>
<feature type="transmembrane region" description="Helical" evidence="1">
    <location>
        <begin position="323"/>
        <end position="344"/>
    </location>
</feature>
<evidence type="ECO:0000256" key="1">
    <source>
        <dbReference type="SAM" id="Phobius"/>
    </source>
</evidence>
<dbReference type="RefSeq" id="WP_317696264.1">
    <property type="nucleotide sequence ID" value="NZ_AP026801.1"/>
</dbReference>
<evidence type="ECO:0000313" key="5">
    <source>
        <dbReference type="Proteomes" id="UP001321804"/>
    </source>
</evidence>
<evidence type="ECO:0000313" key="4">
    <source>
        <dbReference type="EMBL" id="BDR57290.1"/>
    </source>
</evidence>
<keyword evidence="1" id="KW-0812">Transmembrane</keyword>
<dbReference type="InterPro" id="IPR021759">
    <property type="entry name" value="WxLIP_HBD"/>
</dbReference>
<name>A0AAU9D4S7_9LACO</name>
<sequence>MTKIKKFITALAFFLIVIGIKTEYPLAVPTTGADFIVTPNHDLTPNSDSNRKNNLWINVKSVDQPLVFNIDNKSSDAREFLITANTAYTGIDGQIHYDLAVPRLDRTLVYNFRYFVQNNDQRVKVPAKTKKSFRLNLKIPDTESYHGQVLGAITVIELTKQDQTNNKGKTNIVNHFSIGFPVALNFGGSEIPVNSAETPFKIGTIQPGFGLRGGLAILTELRNTKPAQILDFNLDGKITAKGKNKVLFRSKQNLLAMAPNSIYNYQLYWTTKDGFKAGHYHLSLAIKVPGNPAKTYHLGKDFTVTPSQAEKFNRKIGIKPNYLWLYIIIAIIVLLLLLLLTFLISRHQRNKSLREK</sequence>
<keyword evidence="1" id="KW-0472">Membrane</keyword>
<dbReference type="KEGG" id="xak:KIMC2_18520"/>
<dbReference type="AlphaFoldDB" id="A0AAU9D4S7"/>
<accession>A0AAU9D4S7</accession>
<dbReference type="EMBL" id="AP026801">
    <property type="protein sequence ID" value="BDR57290.1"/>
    <property type="molecule type" value="Genomic_DNA"/>
</dbReference>
<dbReference type="Pfam" id="PF06030">
    <property type="entry name" value="WxLIP_PGBD"/>
    <property type="match status" value="1"/>
</dbReference>
<keyword evidence="1" id="KW-1133">Transmembrane helix</keyword>
<dbReference type="Proteomes" id="UP001321804">
    <property type="component" value="Chromosome"/>
</dbReference>